<evidence type="ECO:0000259" key="5">
    <source>
        <dbReference type="SMART" id="SM00421"/>
    </source>
</evidence>
<dbReference type="SUPFAM" id="SSF88946">
    <property type="entry name" value="Sigma2 domain of RNA polymerase sigma factors"/>
    <property type="match status" value="1"/>
</dbReference>
<dbReference type="InterPro" id="IPR039425">
    <property type="entry name" value="RNA_pol_sigma-70-like"/>
</dbReference>
<dbReference type="EMBL" id="AP025316">
    <property type="protein sequence ID" value="BDD11873.1"/>
    <property type="molecule type" value="Genomic_DNA"/>
</dbReference>
<comment type="similarity">
    <text evidence="1">Belongs to the sigma-70 factor family. ECF subfamily.</text>
</comment>
<dbReference type="NCBIfam" id="TIGR02937">
    <property type="entry name" value="sigma70-ECF"/>
    <property type="match status" value="1"/>
</dbReference>
<protein>
    <submittedName>
        <fullName evidence="6">DNA-directed RNA polymerase sigma-70 factor</fullName>
    </submittedName>
</protein>
<geneLocation type="plasmid" evidence="6 7">
    <name>pFA2</name>
</geneLocation>
<dbReference type="PANTHER" id="PTHR43133:SF46">
    <property type="entry name" value="RNA POLYMERASE SIGMA-70 FACTOR ECF SUBFAMILY"/>
    <property type="match status" value="1"/>
</dbReference>
<dbReference type="AlphaFoldDB" id="A0AAU9D781"/>
<dbReference type="InterPro" id="IPR000792">
    <property type="entry name" value="Tscrpt_reg_LuxR_C"/>
</dbReference>
<name>A0AAU9D781_9BACT</name>
<evidence type="ECO:0000256" key="3">
    <source>
        <dbReference type="ARBA" id="ARBA00023082"/>
    </source>
</evidence>
<keyword evidence="7" id="KW-1185">Reference proteome</keyword>
<keyword evidence="3" id="KW-0731">Sigma factor</keyword>
<dbReference type="KEGG" id="fax:FUAX_43050"/>
<dbReference type="CDD" id="cd06171">
    <property type="entry name" value="Sigma70_r4"/>
    <property type="match status" value="1"/>
</dbReference>
<dbReference type="InterPro" id="IPR007627">
    <property type="entry name" value="RNA_pol_sigma70_r2"/>
</dbReference>
<dbReference type="InterPro" id="IPR036388">
    <property type="entry name" value="WH-like_DNA-bd_sf"/>
</dbReference>
<dbReference type="GO" id="GO:0000428">
    <property type="term" value="C:DNA-directed RNA polymerase complex"/>
    <property type="evidence" value="ECO:0007669"/>
    <property type="project" value="UniProtKB-KW"/>
</dbReference>
<feature type="domain" description="HTH luxR-type" evidence="5">
    <location>
        <begin position="115"/>
        <end position="173"/>
    </location>
</feature>
<dbReference type="SUPFAM" id="SSF88659">
    <property type="entry name" value="Sigma3 and sigma4 domains of RNA polymerase sigma factors"/>
    <property type="match status" value="1"/>
</dbReference>
<proteinExistence type="inferred from homology"/>
<dbReference type="Gene3D" id="1.10.1740.10">
    <property type="match status" value="1"/>
</dbReference>
<dbReference type="PANTHER" id="PTHR43133">
    <property type="entry name" value="RNA POLYMERASE ECF-TYPE SIGMA FACTO"/>
    <property type="match status" value="1"/>
</dbReference>
<keyword evidence="2" id="KW-0805">Transcription regulation</keyword>
<dbReference type="InterPro" id="IPR013325">
    <property type="entry name" value="RNA_pol_sigma_r2"/>
</dbReference>
<dbReference type="PRINTS" id="PR00038">
    <property type="entry name" value="HTHLUXR"/>
</dbReference>
<evidence type="ECO:0000256" key="2">
    <source>
        <dbReference type="ARBA" id="ARBA00023015"/>
    </source>
</evidence>
<dbReference type="Pfam" id="PF04542">
    <property type="entry name" value="Sigma70_r2"/>
    <property type="match status" value="1"/>
</dbReference>
<accession>A0AAU9D781</accession>
<dbReference type="SMART" id="SM00421">
    <property type="entry name" value="HTH_LUXR"/>
    <property type="match status" value="1"/>
</dbReference>
<gene>
    <name evidence="6" type="ORF">FUAX_43050</name>
</gene>
<evidence type="ECO:0000313" key="7">
    <source>
        <dbReference type="Proteomes" id="UP001348817"/>
    </source>
</evidence>
<evidence type="ECO:0000313" key="6">
    <source>
        <dbReference type="EMBL" id="BDD11873.1"/>
    </source>
</evidence>
<dbReference type="InterPro" id="IPR013324">
    <property type="entry name" value="RNA_pol_sigma_r3/r4-like"/>
</dbReference>
<keyword evidence="6" id="KW-0240">DNA-directed RNA polymerase</keyword>
<dbReference type="Proteomes" id="UP001348817">
    <property type="component" value="Plasmid pFA2"/>
</dbReference>
<dbReference type="NCBIfam" id="TIGR02985">
    <property type="entry name" value="Sig70_bacteroi1"/>
    <property type="match status" value="1"/>
</dbReference>
<dbReference type="InterPro" id="IPR013249">
    <property type="entry name" value="RNA_pol_sigma70_r4_t2"/>
</dbReference>
<dbReference type="InterPro" id="IPR014327">
    <property type="entry name" value="RNA_pol_sigma70_bacteroid"/>
</dbReference>
<dbReference type="GO" id="GO:0006352">
    <property type="term" value="P:DNA-templated transcription initiation"/>
    <property type="evidence" value="ECO:0007669"/>
    <property type="project" value="InterPro"/>
</dbReference>
<evidence type="ECO:0000256" key="4">
    <source>
        <dbReference type="ARBA" id="ARBA00023163"/>
    </source>
</evidence>
<keyword evidence="4" id="KW-0804">Transcription</keyword>
<keyword evidence="6" id="KW-0614">Plasmid</keyword>
<organism evidence="6 7">
    <name type="scientific">Fulvitalea axinellae</name>
    <dbReference type="NCBI Taxonomy" id="1182444"/>
    <lineage>
        <taxon>Bacteria</taxon>
        <taxon>Pseudomonadati</taxon>
        <taxon>Bacteroidota</taxon>
        <taxon>Cytophagia</taxon>
        <taxon>Cytophagales</taxon>
        <taxon>Persicobacteraceae</taxon>
        <taxon>Fulvitalea</taxon>
    </lineage>
</organism>
<sequence length="195" mass="22419">MEKLTASDFEEVYTGNFGSLCAYAYRLLKNYEEARELVMDVFVAFWEIRDSPPAQETTKSFLYRSVHNRAVNLLARRDVKRRYIHETTTLSSNYTDSLNEAVTYNELYGEMDKVIDDLPERCREVFELSRFSGLTHKEIAKELGLSPKTVENQIARALGKLRARLSAKGVELIGLLMAGEVIRRVGIFFEIHLLV</sequence>
<dbReference type="Pfam" id="PF08281">
    <property type="entry name" value="Sigma70_r4_2"/>
    <property type="match status" value="1"/>
</dbReference>
<dbReference type="RefSeq" id="WP_338395274.1">
    <property type="nucleotide sequence ID" value="NZ_AP025316.1"/>
</dbReference>
<dbReference type="GO" id="GO:0016987">
    <property type="term" value="F:sigma factor activity"/>
    <property type="evidence" value="ECO:0007669"/>
    <property type="project" value="UniProtKB-KW"/>
</dbReference>
<dbReference type="Gene3D" id="1.10.10.10">
    <property type="entry name" value="Winged helix-like DNA-binding domain superfamily/Winged helix DNA-binding domain"/>
    <property type="match status" value="1"/>
</dbReference>
<dbReference type="InterPro" id="IPR014284">
    <property type="entry name" value="RNA_pol_sigma-70_dom"/>
</dbReference>
<evidence type="ECO:0000256" key="1">
    <source>
        <dbReference type="ARBA" id="ARBA00010641"/>
    </source>
</evidence>
<dbReference type="GO" id="GO:0003677">
    <property type="term" value="F:DNA binding"/>
    <property type="evidence" value="ECO:0007669"/>
    <property type="project" value="InterPro"/>
</dbReference>
<reference evidence="6 7" key="1">
    <citation type="submission" date="2021-12" db="EMBL/GenBank/DDBJ databases">
        <title>Genome sequencing of bacteria with rrn-lacking chromosome and rrn-plasmid.</title>
        <authorList>
            <person name="Anda M."/>
            <person name="Iwasaki W."/>
        </authorList>
    </citation>
    <scope>NUCLEOTIDE SEQUENCE [LARGE SCALE GENOMIC DNA]</scope>
    <source>
        <strain evidence="6 7">DSM 100852</strain>
        <plasmid evidence="6 7">pFA2</plasmid>
    </source>
</reference>